<sequence>MTDDRPLPEGWRAMKVAGLWESLGPLLAKREGTGWIYGVQSDSRHANPLGLVHGGTLMALLDHTATLVAYHQLDRQTAVTVQQDTRFMVPARAGDFLVADATLRQRSGSLLFLESRIAIDGRLVADASIIMKLIRTGGPAAG</sequence>
<protein>
    <submittedName>
        <fullName evidence="2">PaaI family thioesterase</fullName>
    </submittedName>
</protein>
<dbReference type="GO" id="GO:0016790">
    <property type="term" value="F:thiolester hydrolase activity"/>
    <property type="evidence" value="ECO:0007669"/>
    <property type="project" value="UniProtKB-ARBA"/>
</dbReference>
<dbReference type="Pfam" id="PF03061">
    <property type="entry name" value="4HBT"/>
    <property type="match status" value="1"/>
</dbReference>
<dbReference type="AlphaFoldDB" id="A0A9J6PF13"/>
<dbReference type="Proteomes" id="UP001055804">
    <property type="component" value="Unassembled WGS sequence"/>
</dbReference>
<proteinExistence type="predicted"/>
<evidence type="ECO:0000313" key="3">
    <source>
        <dbReference type="Proteomes" id="UP001055804"/>
    </source>
</evidence>
<keyword evidence="3" id="KW-1185">Reference proteome</keyword>
<gene>
    <name evidence="2" type="ORF">NJQ99_11500</name>
</gene>
<evidence type="ECO:0000313" key="2">
    <source>
        <dbReference type="EMBL" id="MCP1337038.1"/>
    </source>
</evidence>
<dbReference type="SUPFAM" id="SSF54637">
    <property type="entry name" value="Thioesterase/thiol ester dehydrase-isomerase"/>
    <property type="match status" value="1"/>
</dbReference>
<organism evidence="2 3">
    <name type="scientific">Futiania mangrovi</name>
    <dbReference type="NCBI Taxonomy" id="2959716"/>
    <lineage>
        <taxon>Bacteria</taxon>
        <taxon>Pseudomonadati</taxon>
        <taxon>Pseudomonadota</taxon>
        <taxon>Alphaproteobacteria</taxon>
        <taxon>Futianiales</taxon>
        <taxon>Futianiaceae</taxon>
        <taxon>Futiania</taxon>
    </lineage>
</organism>
<accession>A0A9J6PF13</accession>
<feature type="domain" description="Thioesterase" evidence="1">
    <location>
        <begin position="50"/>
        <end position="118"/>
    </location>
</feature>
<reference evidence="2" key="1">
    <citation type="submission" date="2022-06" db="EMBL/GenBank/DDBJ databases">
        <title>Isolation and Genomics of Futiania mangrovii gen. nov., sp. nov., a Rare and Metabolically-versatile member in the Class Alphaproteobacteria.</title>
        <authorList>
            <person name="Liu L."/>
            <person name="Huang W.-C."/>
            <person name="Pan J."/>
            <person name="Li J."/>
            <person name="Huang Y."/>
            <person name="Du H."/>
            <person name="Liu Y."/>
            <person name="Li M."/>
        </authorList>
    </citation>
    <scope>NUCLEOTIDE SEQUENCE</scope>
    <source>
        <strain evidence="2">FT118</strain>
    </source>
</reference>
<dbReference type="RefSeq" id="WP_269332976.1">
    <property type="nucleotide sequence ID" value="NZ_JAMZFT010000002.1"/>
</dbReference>
<evidence type="ECO:0000259" key="1">
    <source>
        <dbReference type="Pfam" id="PF03061"/>
    </source>
</evidence>
<dbReference type="InterPro" id="IPR029069">
    <property type="entry name" value="HotDog_dom_sf"/>
</dbReference>
<dbReference type="EMBL" id="JAMZFT010000002">
    <property type="protein sequence ID" value="MCP1337038.1"/>
    <property type="molecule type" value="Genomic_DNA"/>
</dbReference>
<name>A0A9J6PF13_9PROT</name>
<dbReference type="InterPro" id="IPR006683">
    <property type="entry name" value="Thioestr_dom"/>
</dbReference>
<comment type="caution">
    <text evidence="2">The sequence shown here is derived from an EMBL/GenBank/DDBJ whole genome shotgun (WGS) entry which is preliminary data.</text>
</comment>
<dbReference type="CDD" id="cd03443">
    <property type="entry name" value="PaaI_thioesterase"/>
    <property type="match status" value="1"/>
</dbReference>
<dbReference type="Gene3D" id="3.10.129.10">
    <property type="entry name" value="Hotdog Thioesterase"/>
    <property type="match status" value="1"/>
</dbReference>